<keyword evidence="2" id="KW-1185">Reference proteome</keyword>
<evidence type="ECO:0000313" key="1">
    <source>
        <dbReference type="EMBL" id="MBL0373898.1"/>
    </source>
</evidence>
<dbReference type="Pfam" id="PF04977">
    <property type="entry name" value="DivIC"/>
    <property type="match status" value="1"/>
</dbReference>
<name>A0A937CQH3_9HYPH</name>
<reference evidence="1" key="1">
    <citation type="submission" date="2021-01" db="EMBL/GenBank/DDBJ databases">
        <title>Rhizobium sp. strain KVB221 16S ribosomal RNA gene Genome sequencing and assembly.</title>
        <authorList>
            <person name="Kang M."/>
        </authorList>
    </citation>
    <scope>NUCLEOTIDE SEQUENCE</scope>
    <source>
        <strain evidence="1">KVB221</strain>
    </source>
</reference>
<dbReference type="Proteomes" id="UP000633219">
    <property type="component" value="Unassembled WGS sequence"/>
</dbReference>
<organism evidence="1 2">
    <name type="scientific">Rhizobium setariae</name>
    <dbReference type="NCBI Taxonomy" id="2801340"/>
    <lineage>
        <taxon>Bacteria</taxon>
        <taxon>Pseudomonadati</taxon>
        <taxon>Pseudomonadota</taxon>
        <taxon>Alphaproteobacteria</taxon>
        <taxon>Hyphomicrobiales</taxon>
        <taxon>Rhizobiaceae</taxon>
        <taxon>Rhizobium/Agrobacterium group</taxon>
        <taxon>Rhizobium</taxon>
    </lineage>
</organism>
<accession>A0A937CQH3</accession>
<proteinExistence type="predicted"/>
<dbReference type="RefSeq" id="WP_201661219.1">
    <property type="nucleotide sequence ID" value="NZ_JAEQNC010000010.1"/>
</dbReference>
<dbReference type="EMBL" id="JAEQNC010000010">
    <property type="protein sequence ID" value="MBL0373898.1"/>
    <property type="molecule type" value="Genomic_DNA"/>
</dbReference>
<evidence type="ECO:0000313" key="2">
    <source>
        <dbReference type="Proteomes" id="UP000633219"/>
    </source>
</evidence>
<dbReference type="AlphaFoldDB" id="A0A937CQH3"/>
<dbReference type="InterPro" id="IPR007060">
    <property type="entry name" value="FtsL/DivIC"/>
</dbReference>
<sequence length="102" mass="11958">MWTKQHKKRHYGRLVTPIMATAFFSYFGYHSLNGDLGLRATEVFEQRRVAREAELGDLVKVRKELERQVSLMSAGSLEKDMLDEKARYYLNVSRSDEIVIFK</sequence>
<comment type="caution">
    <text evidence="1">The sequence shown here is derived from an EMBL/GenBank/DDBJ whole genome shotgun (WGS) entry which is preliminary data.</text>
</comment>
<protein>
    <submittedName>
        <fullName evidence="1">Septum formation initiator family protein</fullName>
    </submittedName>
</protein>
<gene>
    <name evidence="1" type="ORF">JJB09_17890</name>
</gene>